<evidence type="ECO:0000313" key="1">
    <source>
        <dbReference type="EMBL" id="KGB27133.1"/>
    </source>
</evidence>
<comment type="caution">
    <text evidence="1">The sequence shown here is derived from an EMBL/GenBank/DDBJ whole genome shotgun (WGS) entry which is preliminary data.</text>
</comment>
<reference evidence="1 2" key="2">
    <citation type="submission" date="2012-06" db="EMBL/GenBank/DDBJ databases">
        <authorList>
            <person name="Fiebig A."/>
        </authorList>
    </citation>
    <scope>NUCLEOTIDE SEQUENCE [LARGE SCALE GENOMIC DNA]</scope>
    <source>
        <strain evidence="1 2">DFL-43</strain>
    </source>
</reference>
<accession>A0A095BE78</accession>
<dbReference type="Proteomes" id="UP000004291">
    <property type="component" value="Chromosome"/>
</dbReference>
<reference evidence="1 2" key="1">
    <citation type="submission" date="2007-10" db="EMBL/GenBank/DDBJ databases">
        <authorList>
            <person name="Wagner-Dobler I."/>
            <person name="Ferriera S."/>
            <person name="Johnson J."/>
            <person name="Kravitz S."/>
            <person name="Beeson K."/>
            <person name="Sutton G."/>
            <person name="Rogers Y.-H."/>
            <person name="Friedman R."/>
            <person name="Frazier M."/>
            <person name="Venter J.C."/>
        </authorList>
    </citation>
    <scope>NUCLEOTIDE SEQUENCE [LARGE SCALE GENOMIC DNA]</scope>
    <source>
        <strain evidence="1 2">DFL-43</strain>
    </source>
</reference>
<gene>
    <name evidence="1" type="ORF">HPDFL43_00005460</name>
</gene>
<dbReference type="AlphaFoldDB" id="A0A095BE78"/>
<organism evidence="1 2">
    <name type="scientific">Hoeflea phototrophica (strain DSM 17068 / NCIMB 14078 / DFL-43)</name>
    <dbReference type="NCBI Taxonomy" id="411684"/>
    <lineage>
        <taxon>Bacteria</taxon>
        <taxon>Pseudomonadati</taxon>
        <taxon>Pseudomonadota</taxon>
        <taxon>Alphaproteobacteria</taxon>
        <taxon>Hyphomicrobiales</taxon>
        <taxon>Rhizobiaceae</taxon>
        <taxon>Hoeflea</taxon>
    </lineage>
</organism>
<name>A0A095BE78_HOEPD</name>
<dbReference type="HOGENOM" id="CLU_2898075_0_0_5"/>
<dbReference type="EMBL" id="ABIA03000001">
    <property type="protein sequence ID" value="KGB27133.1"/>
    <property type="molecule type" value="Genomic_DNA"/>
</dbReference>
<proteinExistence type="predicted"/>
<protein>
    <submittedName>
        <fullName evidence="1">Uncharacterized protein</fullName>
    </submittedName>
</protein>
<keyword evidence="2" id="KW-1185">Reference proteome</keyword>
<evidence type="ECO:0000313" key="2">
    <source>
        <dbReference type="Proteomes" id="UP000004291"/>
    </source>
</evidence>
<sequence length="62" mass="7106">MRCYGLCLLAEIVELRQDVRGDRYWVHHGVKDAGLDATFLDHSLKVQLDWAAKLLITRPLSV</sequence>